<name>A0AAE3YVQ7_9ACTN</name>
<comment type="caution">
    <text evidence="3">The sequence shown here is derived from an EMBL/GenBank/DDBJ whole genome shotgun (WGS) entry which is preliminary data.</text>
</comment>
<feature type="signal peptide" evidence="2">
    <location>
        <begin position="1"/>
        <end position="27"/>
    </location>
</feature>
<protein>
    <recommendedName>
        <fullName evidence="5">Secreted protein</fullName>
    </recommendedName>
</protein>
<dbReference type="RefSeq" id="WP_310372673.1">
    <property type="nucleotide sequence ID" value="NZ_JAVDYB010000001.1"/>
</dbReference>
<evidence type="ECO:0000313" key="4">
    <source>
        <dbReference type="Proteomes" id="UP001183643"/>
    </source>
</evidence>
<dbReference type="EMBL" id="JAVDYB010000001">
    <property type="protein sequence ID" value="MDR7279234.1"/>
    <property type="molecule type" value="Genomic_DNA"/>
</dbReference>
<proteinExistence type="predicted"/>
<keyword evidence="2" id="KW-0732">Signal</keyword>
<feature type="compositionally biased region" description="Low complexity" evidence="1">
    <location>
        <begin position="34"/>
        <end position="51"/>
    </location>
</feature>
<evidence type="ECO:0008006" key="5">
    <source>
        <dbReference type="Google" id="ProtNLM"/>
    </source>
</evidence>
<feature type="chain" id="PRO_5042044807" description="Secreted protein" evidence="2">
    <location>
        <begin position="28"/>
        <end position="183"/>
    </location>
</feature>
<accession>A0AAE3YVQ7</accession>
<evidence type="ECO:0000256" key="2">
    <source>
        <dbReference type="SAM" id="SignalP"/>
    </source>
</evidence>
<evidence type="ECO:0000256" key="1">
    <source>
        <dbReference type="SAM" id="MobiDB-lite"/>
    </source>
</evidence>
<dbReference type="PROSITE" id="PS51257">
    <property type="entry name" value="PROKAR_LIPOPROTEIN"/>
    <property type="match status" value="1"/>
</dbReference>
<reference evidence="3" key="1">
    <citation type="submission" date="2023-07" db="EMBL/GenBank/DDBJ databases">
        <title>Sequencing the genomes of 1000 actinobacteria strains.</title>
        <authorList>
            <person name="Klenk H.-P."/>
        </authorList>
    </citation>
    <scope>NUCLEOTIDE SEQUENCE</scope>
    <source>
        <strain evidence="3">DSM 44707</strain>
    </source>
</reference>
<organism evidence="3 4">
    <name type="scientific">Catenuloplanes atrovinosus</name>
    <dbReference type="NCBI Taxonomy" id="137266"/>
    <lineage>
        <taxon>Bacteria</taxon>
        <taxon>Bacillati</taxon>
        <taxon>Actinomycetota</taxon>
        <taxon>Actinomycetes</taxon>
        <taxon>Micromonosporales</taxon>
        <taxon>Micromonosporaceae</taxon>
        <taxon>Catenuloplanes</taxon>
    </lineage>
</organism>
<sequence>MTTLRTGLTGVALLVLLAACGTEEAPADEIASLSTAPPAATATASASPAASERPLLRPDTTQEEEDRLYDVYFACMGKYGSPRHAPTSGDAAEPAPAPADPEYEKAMEAAQKACEHLEPEKPWQRAQRTDPEYADKLRDWITCIRSHGIEAWESDGFVAFESLPPDDKLKLVDECEVKAFAVS</sequence>
<evidence type="ECO:0000313" key="3">
    <source>
        <dbReference type="EMBL" id="MDR7279234.1"/>
    </source>
</evidence>
<gene>
    <name evidence="3" type="ORF">J2S41_006012</name>
</gene>
<keyword evidence="4" id="KW-1185">Reference proteome</keyword>
<dbReference type="Proteomes" id="UP001183643">
    <property type="component" value="Unassembled WGS sequence"/>
</dbReference>
<feature type="region of interest" description="Disordered" evidence="1">
    <location>
        <begin position="34"/>
        <end position="62"/>
    </location>
</feature>
<dbReference type="AlphaFoldDB" id="A0AAE3YVQ7"/>